<dbReference type="Pfam" id="PF20153">
    <property type="entry name" value="DUF6535"/>
    <property type="match status" value="1"/>
</dbReference>
<evidence type="ECO:0000313" key="4">
    <source>
        <dbReference type="Proteomes" id="UP000218811"/>
    </source>
</evidence>
<gene>
    <name evidence="3" type="ORF">WOLCODRAFT_129435</name>
</gene>
<sequence length="161" mass="18167">MIPSKYNILEHIEQDEKIPNAMRSAPSNELVQKAWNNEKDTVKRRKDEIDNMLVFAALFSAVLTSFIIDSYQSLKPQVPNESTLILRQISVQLSSFISSSGFNNSTSPSFPQLYNVETTEPATSPTYTTVLVNALWFFALVCSLISTSLGIAIRQWLNHHE</sequence>
<evidence type="ECO:0000313" key="3">
    <source>
        <dbReference type="EMBL" id="PCH39612.1"/>
    </source>
</evidence>
<evidence type="ECO:0000259" key="2">
    <source>
        <dbReference type="Pfam" id="PF20153"/>
    </source>
</evidence>
<feature type="transmembrane region" description="Helical" evidence="1">
    <location>
        <begin position="134"/>
        <end position="153"/>
    </location>
</feature>
<feature type="non-terminal residue" evidence="3">
    <location>
        <position position="161"/>
    </location>
</feature>
<dbReference type="OrthoDB" id="3219854at2759"/>
<keyword evidence="1" id="KW-0812">Transmembrane</keyword>
<protein>
    <recommendedName>
        <fullName evidence="2">DUF6535 domain-containing protein</fullName>
    </recommendedName>
</protein>
<keyword evidence="1" id="KW-0472">Membrane</keyword>
<dbReference type="OMA" id="YNILEHI"/>
<dbReference type="Proteomes" id="UP000218811">
    <property type="component" value="Unassembled WGS sequence"/>
</dbReference>
<accession>A0A2H3JBH7</accession>
<evidence type="ECO:0000256" key="1">
    <source>
        <dbReference type="SAM" id="Phobius"/>
    </source>
</evidence>
<keyword evidence="4" id="KW-1185">Reference proteome</keyword>
<organism evidence="3 4">
    <name type="scientific">Wolfiporia cocos (strain MD-104)</name>
    <name type="common">Brown rot fungus</name>
    <dbReference type="NCBI Taxonomy" id="742152"/>
    <lineage>
        <taxon>Eukaryota</taxon>
        <taxon>Fungi</taxon>
        <taxon>Dikarya</taxon>
        <taxon>Basidiomycota</taxon>
        <taxon>Agaricomycotina</taxon>
        <taxon>Agaricomycetes</taxon>
        <taxon>Polyporales</taxon>
        <taxon>Phaeolaceae</taxon>
        <taxon>Wolfiporia</taxon>
    </lineage>
</organism>
<dbReference type="AlphaFoldDB" id="A0A2H3JBH7"/>
<feature type="domain" description="DUF6535" evidence="2">
    <location>
        <begin position="30"/>
        <end position="160"/>
    </location>
</feature>
<keyword evidence="1" id="KW-1133">Transmembrane helix</keyword>
<name>A0A2H3JBH7_WOLCO</name>
<feature type="transmembrane region" description="Helical" evidence="1">
    <location>
        <begin position="49"/>
        <end position="68"/>
    </location>
</feature>
<proteinExistence type="predicted"/>
<reference evidence="3 4" key="1">
    <citation type="journal article" date="2012" name="Science">
        <title>The Paleozoic origin of enzymatic lignin decomposition reconstructed from 31 fungal genomes.</title>
        <authorList>
            <person name="Floudas D."/>
            <person name="Binder M."/>
            <person name="Riley R."/>
            <person name="Barry K."/>
            <person name="Blanchette R.A."/>
            <person name="Henrissat B."/>
            <person name="Martinez A.T."/>
            <person name="Otillar R."/>
            <person name="Spatafora J.W."/>
            <person name="Yadav J.S."/>
            <person name="Aerts A."/>
            <person name="Benoit I."/>
            <person name="Boyd A."/>
            <person name="Carlson A."/>
            <person name="Copeland A."/>
            <person name="Coutinho P.M."/>
            <person name="de Vries R.P."/>
            <person name="Ferreira P."/>
            <person name="Findley K."/>
            <person name="Foster B."/>
            <person name="Gaskell J."/>
            <person name="Glotzer D."/>
            <person name="Gorecki P."/>
            <person name="Heitman J."/>
            <person name="Hesse C."/>
            <person name="Hori C."/>
            <person name="Igarashi K."/>
            <person name="Jurgens J.A."/>
            <person name="Kallen N."/>
            <person name="Kersten P."/>
            <person name="Kohler A."/>
            <person name="Kuees U."/>
            <person name="Kumar T.K.A."/>
            <person name="Kuo A."/>
            <person name="LaButti K."/>
            <person name="Larrondo L.F."/>
            <person name="Lindquist E."/>
            <person name="Ling A."/>
            <person name="Lombard V."/>
            <person name="Lucas S."/>
            <person name="Lundell T."/>
            <person name="Martin R."/>
            <person name="McLaughlin D.J."/>
            <person name="Morgenstern I."/>
            <person name="Morin E."/>
            <person name="Murat C."/>
            <person name="Nagy L.G."/>
            <person name="Nolan M."/>
            <person name="Ohm R.A."/>
            <person name="Patyshakuliyeva A."/>
            <person name="Rokas A."/>
            <person name="Ruiz-Duenas F.J."/>
            <person name="Sabat G."/>
            <person name="Salamov A."/>
            <person name="Samejima M."/>
            <person name="Schmutz J."/>
            <person name="Slot J.C."/>
            <person name="St John F."/>
            <person name="Stenlid J."/>
            <person name="Sun H."/>
            <person name="Sun S."/>
            <person name="Syed K."/>
            <person name="Tsang A."/>
            <person name="Wiebenga A."/>
            <person name="Young D."/>
            <person name="Pisabarro A."/>
            <person name="Eastwood D.C."/>
            <person name="Martin F."/>
            <person name="Cullen D."/>
            <person name="Grigoriev I.V."/>
            <person name="Hibbett D.S."/>
        </authorList>
    </citation>
    <scope>NUCLEOTIDE SEQUENCE [LARGE SCALE GENOMIC DNA]</scope>
    <source>
        <strain evidence="3 4">MD-104</strain>
    </source>
</reference>
<dbReference type="InterPro" id="IPR045338">
    <property type="entry name" value="DUF6535"/>
</dbReference>
<dbReference type="EMBL" id="KB468020">
    <property type="protein sequence ID" value="PCH39612.1"/>
    <property type="molecule type" value="Genomic_DNA"/>
</dbReference>